<feature type="transmembrane region" description="Helical" evidence="8">
    <location>
        <begin position="21"/>
        <end position="41"/>
    </location>
</feature>
<keyword evidence="5 8" id="KW-1133">Transmembrane helix</keyword>
<gene>
    <name evidence="9" type="ORF">M2A_2689</name>
</gene>
<dbReference type="GO" id="GO:0015031">
    <property type="term" value="P:protein transport"/>
    <property type="evidence" value="ECO:0007669"/>
    <property type="project" value="UniProtKB-KW"/>
</dbReference>
<keyword evidence="4 7" id="KW-0812">Transmembrane</keyword>
<dbReference type="RefSeq" id="WP_052379488.1">
    <property type="nucleotide sequence ID" value="NZ_BBIO01000016.1"/>
</dbReference>
<dbReference type="AlphaFoldDB" id="A0A081BDS2"/>
<comment type="subcellular location">
    <subcellularLocation>
        <location evidence="1">Cell membrane</location>
        <topology evidence="1">Single-pass membrane protein</topology>
    </subcellularLocation>
    <subcellularLocation>
        <location evidence="7">Cell membrane</location>
        <topology evidence="7">Single-pass type II membrane protein</topology>
    </subcellularLocation>
</comment>
<evidence type="ECO:0000313" key="10">
    <source>
        <dbReference type="Proteomes" id="UP000028702"/>
    </source>
</evidence>
<dbReference type="PANTHER" id="PTHR30558:SF3">
    <property type="entry name" value="BIOPOLYMER TRANSPORT PROTEIN EXBD-RELATED"/>
    <property type="match status" value="1"/>
</dbReference>
<dbReference type="EMBL" id="BBIO01000016">
    <property type="protein sequence ID" value="GAK46190.1"/>
    <property type="molecule type" value="Genomic_DNA"/>
</dbReference>
<evidence type="ECO:0000256" key="8">
    <source>
        <dbReference type="SAM" id="Phobius"/>
    </source>
</evidence>
<keyword evidence="7" id="KW-0813">Transport</keyword>
<comment type="similarity">
    <text evidence="2 7">Belongs to the ExbD/TolR family.</text>
</comment>
<evidence type="ECO:0000256" key="1">
    <source>
        <dbReference type="ARBA" id="ARBA00004162"/>
    </source>
</evidence>
<evidence type="ECO:0000256" key="3">
    <source>
        <dbReference type="ARBA" id="ARBA00022475"/>
    </source>
</evidence>
<comment type="caution">
    <text evidence="9">The sequence shown here is derived from an EMBL/GenBank/DDBJ whole genome shotgun (WGS) entry which is preliminary data.</text>
</comment>
<evidence type="ECO:0000256" key="4">
    <source>
        <dbReference type="ARBA" id="ARBA00022692"/>
    </source>
</evidence>
<dbReference type="GO" id="GO:0005886">
    <property type="term" value="C:plasma membrane"/>
    <property type="evidence" value="ECO:0007669"/>
    <property type="project" value="UniProtKB-SubCell"/>
</dbReference>
<name>A0A081BDS2_9HYPH</name>
<reference evidence="9 10" key="1">
    <citation type="submission" date="2014-07" db="EMBL/GenBank/DDBJ databases">
        <title>Tepidicaulis marinum gen. nov., sp. nov., a novel marine bacterium denitrifying nitrate to nitrous oxide strictly under microaerobic conditions.</title>
        <authorList>
            <person name="Takeuchi M."/>
            <person name="Yamagishi T."/>
            <person name="Kamagata Y."/>
            <person name="Oshima K."/>
            <person name="Hattori M."/>
            <person name="Katayama T."/>
            <person name="Hanada S."/>
            <person name="Tamaki H."/>
            <person name="Marumo K."/>
            <person name="Maeda H."/>
            <person name="Nedachi M."/>
            <person name="Iwasaki W."/>
            <person name="Suwa Y."/>
            <person name="Sakata S."/>
        </authorList>
    </citation>
    <scope>NUCLEOTIDE SEQUENCE [LARGE SCALE GENOMIC DNA]</scope>
    <source>
        <strain evidence="9 10">MA2</strain>
    </source>
</reference>
<evidence type="ECO:0000256" key="2">
    <source>
        <dbReference type="ARBA" id="ARBA00005811"/>
    </source>
</evidence>
<evidence type="ECO:0000256" key="6">
    <source>
        <dbReference type="ARBA" id="ARBA00023136"/>
    </source>
</evidence>
<organism evidence="9 10">
    <name type="scientific">Tepidicaulis marinus</name>
    <dbReference type="NCBI Taxonomy" id="1333998"/>
    <lineage>
        <taxon>Bacteria</taxon>
        <taxon>Pseudomonadati</taxon>
        <taxon>Pseudomonadota</taxon>
        <taxon>Alphaproteobacteria</taxon>
        <taxon>Hyphomicrobiales</taxon>
        <taxon>Parvibaculaceae</taxon>
        <taxon>Tepidicaulis</taxon>
    </lineage>
</organism>
<dbReference type="InterPro" id="IPR003400">
    <property type="entry name" value="ExbD"/>
</dbReference>
<dbReference type="PANTHER" id="PTHR30558">
    <property type="entry name" value="EXBD MEMBRANE COMPONENT OF PMF-DRIVEN MACROMOLECULE IMPORT SYSTEM"/>
    <property type="match status" value="1"/>
</dbReference>
<keyword evidence="3" id="KW-1003">Cell membrane</keyword>
<keyword evidence="6 8" id="KW-0472">Membrane</keyword>
<dbReference type="GO" id="GO:0022857">
    <property type="term" value="F:transmembrane transporter activity"/>
    <property type="evidence" value="ECO:0007669"/>
    <property type="project" value="InterPro"/>
</dbReference>
<dbReference type="Pfam" id="PF02472">
    <property type="entry name" value="ExbD"/>
    <property type="match status" value="1"/>
</dbReference>
<dbReference type="STRING" id="1333998.M2A_2689"/>
<dbReference type="eggNOG" id="COG0848">
    <property type="taxonomic scope" value="Bacteria"/>
</dbReference>
<evidence type="ECO:0000313" key="9">
    <source>
        <dbReference type="EMBL" id="GAK46190.1"/>
    </source>
</evidence>
<dbReference type="Proteomes" id="UP000028702">
    <property type="component" value="Unassembled WGS sequence"/>
</dbReference>
<protein>
    <submittedName>
        <fullName evidence="9">Transport energizing protein, ExbD/TolR family</fullName>
    </submittedName>
</protein>
<sequence length="146" mass="15409">MTASAASSRLQIKRPGRARARIGLTSLIDVIFILLIFFMLATRFEVWQALDVSAGKAGAAPSETRPLHVKIHPGGAFEIDGARLDGDAFSARLKSEDEDGLSPVFLEPAGGARLADLMYGAEIVRGAGGQTLSFVDPQGQENGGVK</sequence>
<evidence type="ECO:0000256" key="7">
    <source>
        <dbReference type="RuleBase" id="RU003879"/>
    </source>
</evidence>
<keyword evidence="10" id="KW-1185">Reference proteome</keyword>
<keyword evidence="7" id="KW-0653">Protein transport</keyword>
<evidence type="ECO:0000256" key="5">
    <source>
        <dbReference type="ARBA" id="ARBA00022989"/>
    </source>
</evidence>
<proteinExistence type="inferred from homology"/>
<accession>A0A081BDS2</accession>